<dbReference type="CDD" id="cd00051">
    <property type="entry name" value="EFh"/>
    <property type="match status" value="2"/>
</dbReference>
<dbReference type="PROSITE" id="PS50222">
    <property type="entry name" value="EF_HAND_2"/>
    <property type="match status" value="4"/>
</dbReference>
<keyword evidence="1" id="KW-0479">Metal-binding</keyword>
<keyword evidence="2" id="KW-0677">Repeat</keyword>
<dbReference type="OrthoDB" id="444540at2759"/>
<gene>
    <name evidence="5" type="ORF">Ctob_010065</name>
</gene>
<dbReference type="InterPro" id="IPR051581">
    <property type="entry name" value="Ca-bind"/>
</dbReference>
<keyword evidence="6" id="KW-1185">Reference proteome</keyword>
<feature type="domain" description="EF-hand" evidence="4">
    <location>
        <begin position="235"/>
        <end position="270"/>
    </location>
</feature>
<evidence type="ECO:0000313" key="5">
    <source>
        <dbReference type="EMBL" id="KOO27630.1"/>
    </source>
</evidence>
<organism evidence="5 6">
    <name type="scientific">Chrysochromulina tobinii</name>
    <dbReference type="NCBI Taxonomy" id="1460289"/>
    <lineage>
        <taxon>Eukaryota</taxon>
        <taxon>Haptista</taxon>
        <taxon>Haptophyta</taxon>
        <taxon>Prymnesiophyceae</taxon>
        <taxon>Prymnesiales</taxon>
        <taxon>Chrysochromulinaceae</taxon>
        <taxon>Chrysochromulina</taxon>
    </lineage>
</organism>
<evidence type="ECO:0000259" key="4">
    <source>
        <dbReference type="PROSITE" id="PS50222"/>
    </source>
</evidence>
<dbReference type="PANTHER" id="PTHR34524">
    <property type="entry name" value="CALCYPHOSIN"/>
    <property type="match status" value="1"/>
</dbReference>
<dbReference type="PANTHER" id="PTHR34524:SF6">
    <property type="entry name" value="CALCYPHOSINE LIKE"/>
    <property type="match status" value="1"/>
</dbReference>
<dbReference type="InterPro" id="IPR018247">
    <property type="entry name" value="EF_Hand_1_Ca_BS"/>
</dbReference>
<name>A0A0M0JMB5_9EUKA</name>
<evidence type="ECO:0000256" key="2">
    <source>
        <dbReference type="ARBA" id="ARBA00022737"/>
    </source>
</evidence>
<dbReference type="Pfam" id="PF13499">
    <property type="entry name" value="EF-hand_7"/>
    <property type="match status" value="2"/>
</dbReference>
<feature type="domain" description="EF-hand" evidence="4">
    <location>
        <begin position="61"/>
        <end position="96"/>
    </location>
</feature>
<dbReference type="InterPro" id="IPR011992">
    <property type="entry name" value="EF-hand-dom_pair"/>
</dbReference>
<accession>A0A0M0JMB5</accession>
<dbReference type="SMART" id="SM00054">
    <property type="entry name" value="EFh"/>
    <property type="match status" value="4"/>
</dbReference>
<dbReference type="GO" id="GO:0005509">
    <property type="term" value="F:calcium ion binding"/>
    <property type="evidence" value="ECO:0007669"/>
    <property type="project" value="InterPro"/>
</dbReference>
<dbReference type="SUPFAM" id="SSF47473">
    <property type="entry name" value="EF-hand"/>
    <property type="match status" value="2"/>
</dbReference>
<evidence type="ECO:0000313" key="6">
    <source>
        <dbReference type="Proteomes" id="UP000037460"/>
    </source>
</evidence>
<dbReference type="InterPro" id="IPR002048">
    <property type="entry name" value="EF_hand_dom"/>
</dbReference>
<dbReference type="PROSITE" id="PS00018">
    <property type="entry name" value="EF_HAND_1"/>
    <property type="match status" value="3"/>
</dbReference>
<evidence type="ECO:0000256" key="1">
    <source>
        <dbReference type="ARBA" id="ARBA00022723"/>
    </source>
</evidence>
<feature type="domain" description="EF-hand" evidence="4">
    <location>
        <begin position="281"/>
        <end position="316"/>
    </location>
</feature>
<dbReference type="Gene3D" id="1.10.238.10">
    <property type="entry name" value="EF-hand"/>
    <property type="match status" value="3"/>
</dbReference>
<dbReference type="EMBL" id="JWZX01002691">
    <property type="protein sequence ID" value="KOO27630.1"/>
    <property type="molecule type" value="Genomic_DNA"/>
</dbReference>
<proteinExistence type="predicted"/>
<feature type="domain" description="EF-hand" evidence="4">
    <location>
        <begin position="25"/>
        <end position="60"/>
    </location>
</feature>
<comment type="caution">
    <text evidence="5">The sequence shown here is derived from an EMBL/GenBank/DDBJ whole genome shotgun (WGS) entry which is preliminary data.</text>
</comment>
<evidence type="ECO:0000256" key="3">
    <source>
        <dbReference type="ARBA" id="ARBA00022837"/>
    </source>
</evidence>
<dbReference type="Proteomes" id="UP000037460">
    <property type="component" value="Unassembled WGS sequence"/>
</dbReference>
<sequence length="370" mass="41024">MAEDAPEAKAVLDKLRSALKRRGAEGIRGLARHFKIVDRSKTGVLDAEEFEQACKLNQLGLSTTDVHTLVKAFDKDGHDMVSYHELLRAVRGRLSPVRKAMVKKIFDVLDKIGGERGYLSIDDISAIYSVTKHPAVVAGKMRKEEALQEFVNSFEEVAGKITLDEWIRYYEEMSAPIESDDYFGAIMAGTWAHLKQKLPDGSKVPAVKFTSRADVELLEFKLKGTIYQKTPPNTNSRRTCELAFRHLDTNGSGVIGLDEFIKALERFGMHVSGVRPGPGGMPRETCQALFNKYDVDGSGNLSYKEFALALFKDEEPTAQQRANIPQRPTLACYKDNEWLKGSNGIFDGIGGSTGEGRLRPPPAIAMGRKL</sequence>
<reference evidence="6" key="1">
    <citation type="journal article" date="2015" name="PLoS Genet.">
        <title>Genome Sequence and Transcriptome Analyses of Chrysochromulina tobin: Metabolic Tools for Enhanced Algal Fitness in the Prominent Order Prymnesiales (Haptophyceae).</title>
        <authorList>
            <person name="Hovde B.T."/>
            <person name="Deodato C.R."/>
            <person name="Hunsperger H.M."/>
            <person name="Ryken S.A."/>
            <person name="Yost W."/>
            <person name="Jha R.K."/>
            <person name="Patterson J."/>
            <person name="Monnat R.J. Jr."/>
            <person name="Barlow S.B."/>
            <person name="Starkenburg S.R."/>
            <person name="Cattolico R.A."/>
        </authorList>
    </citation>
    <scope>NUCLEOTIDE SEQUENCE</scope>
    <source>
        <strain evidence="6">CCMP291</strain>
    </source>
</reference>
<keyword evidence="3" id="KW-0106">Calcium</keyword>
<protein>
    <submittedName>
        <fullName evidence="5">Ef hand family protein</fullName>
    </submittedName>
</protein>
<dbReference type="AlphaFoldDB" id="A0A0M0JMB5"/>